<dbReference type="GO" id="GO:0016020">
    <property type="term" value="C:membrane"/>
    <property type="evidence" value="ECO:0007669"/>
    <property type="project" value="InterPro"/>
</dbReference>
<keyword evidence="3" id="KW-0732">Signal</keyword>
<dbReference type="SMART" id="SM00257">
    <property type="entry name" value="LysM"/>
    <property type="match status" value="2"/>
</dbReference>
<accession>A0A4R2EWU0</accession>
<feature type="signal peptide" evidence="3">
    <location>
        <begin position="1"/>
        <end position="28"/>
    </location>
</feature>
<dbReference type="InterPro" id="IPR036779">
    <property type="entry name" value="LysM_dom_sf"/>
</dbReference>
<name>A0A4R2EWU0_9BACT</name>
<evidence type="ECO:0000256" key="2">
    <source>
        <dbReference type="SAM" id="MobiDB-lite"/>
    </source>
</evidence>
<dbReference type="EMBL" id="SLWB01000001">
    <property type="protein sequence ID" value="TCN73166.1"/>
    <property type="molecule type" value="Genomic_DNA"/>
</dbReference>
<feature type="region of interest" description="Disordered" evidence="2">
    <location>
        <begin position="447"/>
        <end position="471"/>
    </location>
</feature>
<organism evidence="5 6">
    <name type="scientific">Acetobacteroides hydrogenigenes</name>
    <dbReference type="NCBI Taxonomy" id="979970"/>
    <lineage>
        <taxon>Bacteria</taxon>
        <taxon>Pseudomonadati</taxon>
        <taxon>Bacteroidota</taxon>
        <taxon>Bacteroidia</taxon>
        <taxon>Bacteroidales</taxon>
        <taxon>Rikenellaceae</taxon>
        <taxon>Acetobacteroides</taxon>
    </lineage>
</organism>
<dbReference type="Pfam" id="PF01476">
    <property type="entry name" value="LysM"/>
    <property type="match status" value="2"/>
</dbReference>
<feature type="compositionally biased region" description="Low complexity" evidence="2">
    <location>
        <begin position="454"/>
        <end position="467"/>
    </location>
</feature>
<reference evidence="5 6" key="1">
    <citation type="submission" date="2019-03" db="EMBL/GenBank/DDBJ databases">
        <title>Genomic Encyclopedia of Archaeal and Bacterial Type Strains, Phase II (KMG-II): from individual species to whole genera.</title>
        <authorList>
            <person name="Goeker M."/>
        </authorList>
    </citation>
    <scope>NUCLEOTIDE SEQUENCE [LARGE SCALE GENOMIC DNA]</scope>
    <source>
        <strain evidence="5 6">RL-C</strain>
    </source>
</reference>
<dbReference type="Proteomes" id="UP000294830">
    <property type="component" value="Unassembled WGS sequence"/>
</dbReference>
<dbReference type="PROSITE" id="PS51782">
    <property type="entry name" value="LYSM"/>
    <property type="match status" value="2"/>
</dbReference>
<dbReference type="InterPro" id="IPR023346">
    <property type="entry name" value="Lysozyme-like_dom_sf"/>
</dbReference>
<dbReference type="InterPro" id="IPR018392">
    <property type="entry name" value="LysM"/>
</dbReference>
<dbReference type="GO" id="GO:0008932">
    <property type="term" value="F:lytic endotransglycosylase activity"/>
    <property type="evidence" value="ECO:0007669"/>
    <property type="project" value="TreeGrafter"/>
</dbReference>
<dbReference type="CDD" id="cd16894">
    <property type="entry name" value="MltD-like"/>
    <property type="match status" value="1"/>
</dbReference>
<dbReference type="RefSeq" id="WP_131837941.1">
    <property type="nucleotide sequence ID" value="NZ_SLWB01000001.1"/>
</dbReference>
<dbReference type="Gene3D" id="1.10.530.10">
    <property type="match status" value="1"/>
</dbReference>
<dbReference type="InterPro" id="IPR000189">
    <property type="entry name" value="Transglyc_AS"/>
</dbReference>
<dbReference type="PANTHER" id="PTHR33734">
    <property type="entry name" value="LYSM DOMAIN-CONTAINING GPI-ANCHORED PROTEIN 2"/>
    <property type="match status" value="1"/>
</dbReference>
<dbReference type="SUPFAM" id="SSF53955">
    <property type="entry name" value="Lysozyme-like"/>
    <property type="match status" value="1"/>
</dbReference>
<dbReference type="OrthoDB" id="9815002at2"/>
<evidence type="ECO:0000313" key="5">
    <source>
        <dbReference type="EMBL" id="TCN73166.1"/>
    </source>
</evidence>
<dbReference type="SUPFAM" id="SSF54106">
    <property type="entry name" value="LysM domain"/>
    <property type="match status" value="2"/>
</dbReference>
<dbReference type="CDD" id="cd00118">
    <property type="entry name" value="LysM"/>
    <property type="match status" value="2"/>
</dbReference>
<comment type="caution">
    <text evidence="5">The sequence shown here is derived from an EMBL/GenBank/DDBJ whole genome shotgun (WGS) entry which is preliminary data.</text>
</comment>
<evidence type="ECO:0000259" key="4">
    <source>
        <dbReference type="PROSITE" id="PS51782"/>
    </source>
</evidence>
<dbReference type="InterPro" id="IPR008258">
    <property type="entry name" value="Transglycosylase_SLT_dom_1"/>
</dbReference>
<evidence type="ECO:0000256" key="3">
    <source>
        <dbReference type="SAM" id="SignalP"/>
    </source>
</evidence>
<dbReference type="PROSITE" id="PS00922">
    <property type="entry name" value="TRANSGLYCOSYLASE"/>
    <property type="match status" value="1"/>
</dbReference>
<feature type="domain" description="LysM" evidence="4">
    <location>
        <begin position="389"/>
        <end position="435"/>
    </location>
</feature>
<sequence length="547" mass="61713">MPSIKSAALLIATTTILLGGLTSKTTFAASTQDKDDKHATLEEGKLRLYEKKVDSLLLERAKSQALDTTNLAIDLLDNEEMVKSDIPDSVFIKRLSSIPSLIDLPYNNVVRASILWYVIRKKNISEKILGLTGYYFPIIEQTLDKHDLPLELRYLPIIESALNPVAVSRVGATGLWQFMYGTGKQYKLNITSFVDERRDPLAASEAAAKFLKDLYKIYNDWTLVIAAYNCGPRNVNKAIRRAGGSKNYWEIYNYLPKETRGYVPNFIAAAYLVKFYKEHKLTPRSMPLPQSTDSIHVNRMLHFQQVSEVLGISVDELRELNPQYKKDIIPGIERPYTLTLPMGFAPNYIAKEEEIYAKDSLYFVQNNFPKLMAANSSTSQTSDLGTKKVFHKVRKNETFSSIAKKYGIEVAALKEWNGFSSKKKKKLQKGMRLTVYQASPLLAQKNEKPLTGESLGSKKSTSSPSDSIKIETVKDLNISPNEPAKPYLGSAQHEKGTVIQYTVKKNDNLWTIAQKYKGVTPKDIQKENRLHSPKDLKVGQILKITID</sequence>
<feature type="domain" description="LysM" evidence="4">
    <location>
        <begin position="499"/>
        <end position="544"/>
    </location>
</feature>
<dbReference type="Gene3D" id="3.10.350.10">
    <property type="entry name" value="LysM domain"/>
    <property type="match status" value="2"/>
</dbReference>
<dbReference type="GO" id="GO:0000270">
    <property type="term" value="P:peptidoglycan metabolic process"/>
    <property type="evidence" value="ECO:0007669"/>
    <property type="project" value="InterPro"/>
</dbReference>
<dbReference type="PANTHER" id="PTHR33734:SF22">
    <property type="entry name" value="MEMBRANE-BOUND LYTIC MUREIN TRANSGLYCOSYLASE D"/>
    <property type="match status" value="1"/>
</dbReference>
<comment type="similarity">
    <text evidence="1">Belongs to the transglycosylase Slt family.</text>
</comment>
<keyword evidence="6" id="KW-1185">Reference proteome</keyword>
<proteinExistence type="inferred from homology"/>
<evidence type="ECO:0000256" key="1">
    <source>
        <dbReference type="ARBA" id="ARBA00007734"/>
    </source>
</evidence>
<evidence type="ECO:0000313" key="6">
    <source>
        <dbReference type="Proteomes" id="UP000294830"/>
    </source>
</evidence>
<dbReference type="AlphaFoldDB" id="A0A4R2EWU0"/>
<protein>
    <submittedName>
        <fullName evidence="5">Membrane-bound lytic murein transglycosylase D</fullName>
    </submittedName>
</protein>
<feature type="chain" id="PRO_5020368701" evidence="3">
    <location>
        <begin position="29"/>
        <end position="547"/>
    </location>
</feature>
<dbReference type="Pfam" id="PF01464">
    <property type="entry name" value="SLT"/>
    <property type="match status" value="1"/>
</dbReference>
<gene>
    <name evidence="5" type="ORF">CLV25_101385</name>
</gene>